<evidence type="ECO:0000313" key="3">
    <source>
        <dbReference type="Proteomes" id="UP000563898"/>
    </source>
</evidence>
<dbReference type="PANTHER" id="PTHR11011">
    <property type="entry name" value="MALE STERILITY PROTEIN 2-RELATED"/>
    <property type="match status" value="1"/>
</dbReference>
<dbReference type="GO" id="GO:0080019">
    <property type="term" value="F:alcohol-forming very long-chain fatty acyl-CoA reductase activity"/>
    <property type="evidence" value="ECO:0007669"/>
    <property type="project" value="InterPro"/>
</dbReference>
<evidence type="ECO:0000313" key="2">
    <source>
        <dbReference type="EMBL" id="NKY02721.1"/>
    </source>
</evidence>
<evidence type="ECO:0000259" key="1">
    <source>
        <dbReference type="Pfam" id="PF07993"/>
    </source>
</evidence>
<proteinExistence type="predicted"/>
<dbReference type="Gene3D" id="3.40.50.720">
    <property type="entry name" value="NAD(P)-binding Rossmann-like Domain"/>
    <property type="match status" value="1"/>
</dbReference>
<dbReference type="Pfam" id="PF07993">
    <property type="entry name" value="NAD_binding_4"/>
    <property type="match status" value="1"/>
</dbReference>
<dbReference type="SUPFAM" id="SSF51735">
    <property type="entry name" value="NAD(P)-binding Rossmann-fold domains"/>
    <property type="match status" value="1"/>
</dbReference>
<dbReference type="AlphaFoldDB" id="A0A846WQX7"/>
<name>A0A846WQX7_9ACTN</name>
<dbReference type="InterPro" id="IPR026055">
    <property type="entry name" value="FAR"/>
</dbReference>
<sequence length="367" mass="39272">MTPSHDRRRRDHILVTGAAGLVGTEVCRRLEASGRPVIGVTHRNDSLIANDGAPVTISDTITGDVRLGGFGPAVTARADSLAGRVSTIVHCAATTAFDAADEDYAQLNVGGTAHAVDLARAWDVPLVHVSTAYVCGMRGGTIAEDELDVGQVFGTRYEKSKFDAEKLVERARADGLRAVTVRPGIVTGVSTDGAIRDHKNLYTVVKLMVEGKLRTLPGRYDATLSLAPVDHVADIVTAATCHAADLDGKVLHALSSRPVTLRELSDVLAEYPSFHVATFVPDATFDPDALEVIEREYFRRVGSLYTSYFQRRQTFSTGIAETVLGRPAPECGPDYLRLLLDHCLDIGYLGAPLPDVETVLAGLGGAR</sequence>
<reference evidence="2 3" key="1">
    <citation type="submission" date="2020-04" db="EMBL/GenBank/DDBJ databases">
        <title>MicrobeNet Type strains.</title>
        <authorList>
            <person name="Nicholson A.C."/>
        </authorList>
    </citation>
    <scope>NUCLEOTIDE SEQUENCE [LARGE SCALE GENOMIC DNA]</scope>
    <source>
        <strain evidence="2 3">ATCC BAA-14</strain>
    </source>
</reference>
<dbReference type="RefSeq" id="WP_006371392.1">
    <property type="nucleotide sequence ID" value="NZ_JAAXPC010000007.1"/>
</dbReference>
<comment type="caution">
    <text evidence="2">The sequence shown here is derived from an EMBL/GenBank/DDBJ whole genome shotgun (WGS) entry which is preliminary data.</text>
</comment>
<dbReference type="InterPro" id="IPR036291">
    <property type="entry name" value="NAD(P)-bd_dom_sf"/>
</dbReference>
<gene>
    <name evidence="2" type="ORF">HGA05_14175</name>
</gene>
<protein>
    <submittedName>
        <fullName evidence="2">NAD-dependent epimerase/dehydratase family protein</fullName>
    </submittedName>
</protein>
<feature type="domain" description="Thioester reductase (TE)" evidence="1">
    <location>
        <begin position="61"/>
        <end position="235"/>
    </location>
</feature>
<organism evidence="2 3">
    <name type="scientific">Gordonia polyisoprenivorans</name>
    <dbReference type="NCBI Taxonomy" id="84595"/>
    <lineage>
        <taxon>Bacteria</taxon>
        <taxon>Bacillati</taxon>
        <taxon>Actinomycetota</taxon>
        <taxon>Actinomycetes</taxon>
        <taxon>Mycobacteriales</taxon>
        <taxon>Gordoniaceae</taxon>
        <taxon>Gordonia</taxon>
    </lineage>
</organism>
<accession>A0A846WQX7</accession>
<dbReference type="EMBL" id="JAAXPC010000007">
    <property type="protein sequence ID" value="NKY02721.1"/>
    <property type="molecule type" value="Genomic_DNA"/>
</dbReference>
<dbReference type="InterPro" id="IPR013120">
    <property type="entry name" value="FAR_NAD-bd"/>
</dbReference>
<dbReference type="Proteomes" id="UP000563898">
    <property type="component" value="Unassembled WGS sequence"/>
</dbReference>